<evidence type="ECO:0000256" key="4">
    <source>
        <dbReference type="SAM" id="MobiDB-lite"/>
    </source>
</evidence>
<keyword evidence="2 5" id="KW-0808">Transferase</keyword>
<proteinExistence type="inferred from homology"/>
<evidence type="ECO:0000256" key="1">
    <source>
        <dbReference type="ARBA" id="ARBA00009861"/>
    </source>
</evidence>
<name>A0A2R6R4X4_ACTCC</name>
<dbReference type="EMBL" id="NKQK01000009">
    <property type="protein sequence ID" value="PSS21042.1"/>
    <property type="molecule type" value="Genomic_DNA"/>
</dbReference>
<dbReference type="FunFam" id="3.30.559.10:FF:000008">
    <property type="entry name" value="Tryptamine hydroxycinnamoyl transferase"/>
    <property type="match status" value="1"/>
</dbReference>
<feature type="compositionally biased region" description="Polar residues" evidence="4">
    <location>
        <begin position="1"/>
        <end position="11"/>
    </location>
</feature>
<dbReference type="PANTHER" id="PTHR31642">
    <property type="entry name" value="TRICHOTHECENE 3-O-ACETYLTRANSFERASE"/>
    <property type="match status" value="1"/>
</dbReference>
<dbReference type="OrthoDB" id="671439at2759"/>
<organism evidence="5 6">
    <name type="scientific">Actinidia chinensis var. chinensis</name>
    <name type="common">Chinese soft-hair kiwi</name>
    <dbReference type="NCBI Taxonomy" id="1590841"/>
    <lineage>
        <taxon>Eukaryota</taxon>
        <taxon>Viridiplantae</taxon>
        <taxon>Streptophyta</taxon>
        <taxon>Embryophyta</taxon>
        <taxon>Tracheophyta</taxon>
        <taxon>Spermatophyta</taxon>
        <taxon>Magnoliopsida</taxon>
        <taxon>eudicotyledons</taxon>
        <taxon>Gunneridae</taxon>
        <taxon>Pentapetalae</taxon>
        <taxon>asterids</taxon>
        <taxon>Ericales</taxon>
        <taxon>Actinidiaceae</taxon>
        <taxon>Actinidia</taxon>
    </lineage>
</organism>
<accession>A0A2R6R4X4</accession>
<keyword evidence="6" id="KW-1185">Reference proteome</keyword>
<evidence type="ECO:0000313" key="5">
    <source>
        <dbReference type="EMBL" id="PSS21042.1"/>
    </source>
</evidence>
<dbReference type="Gramene" id="PSS21042">
    <property type="protein sequence ID" value="PSS21042"/>
    <property type="gene ID" value="CEY00_Acc10082"/>
</dbReference>
<dbReference type="OMA" id="HEAIMRM"/>
<feature type="region of interest" description="Disordered" evidence="4">
    <location>
        <begin position="1"/>
        <end position="21"/>
    </location>
</feature>
<keyword evidence="3" id="KW-0012">Acyltransferase</keyword>
<comment type="similarity">
    <text evidence="1">Belongs to the plant acyltransferase family.</text>
</comment>
<evidence type="ECO:0000256" key="2">
    <source>
        <dbReference type="ARBA" id="ARBA00022679"/>
    </source>
</evidence>
<protein>
    <submittedName>
        <fullName evidence="5">Shikimate O-hydroxycinnamoyltransferase</fullName>
    </submittedName>
</protein>
<dbReference type="GO" id="GO:0050266">
    <property type="term" value="F:rosmarinate synthase activity"/>
    <property type="evidence" value="ECO:0007669"/>
    <property type="project" value="UniProtKB-ARBA"/>
</dbReference>
<reference evidence="6" key="2">
    <citation type="journal article" date="2018" name="BMC Genomics">
        <title>A manually annotated Actinidia chinensis var. chinensis (kiwifruit) genome highlights the challenges associated with draft genomes and gene prediction in plants.</title>
        <authorList>
            <person name="Pilkington S.M."/>
            <person name="Crowhurst R."/>
            <person name="Hilario E."/>
            <person name="Nardozza S."/>
            <person name="Fraser L."/>
            <person name="Peng Y."/>
            <person name="Gunaseelan K."/>
            <person name="Simpson R."/>
            <person name="Tahir J."/>
            <person name="Deroles S.C."/>
            <person name="Templeton K."/>
            <person name="Luo Z."/>
            <person name="Davy M."/>
            <person name="Cheng C."/>
            <person name="McNeilage M."/>
            <person name="Scaglione D."/>
            <person name="Liu Y."/>
            <person name="Zhang Q."/>
            <person name="Datson P."/>
            <person name="De Silva N."/>
            <person name="Gardiner S.E."/>
            <person name="Bassett H."/>
            <person name="Chagne D."/>
            <person name="McCallum J."/>
            <person name="Dzierzon H."/>
            <person name="Deng C."/>
            <person name="Wang Y.Y."/>
            <person name="Barron L."/>
            <person name="Manako K."/>
            <person name="Bowen J."/>
            <person name="Foster T.M."/>
            <person name="Erridge Z.A."/>
            <person name="Tiffin H."/>
            <person name="Waite C.N."/>
            <person name="Davies K.M."/>
            <person name="Grierson E.P."/>
            <person name="Laing W.A."/>
            <person name="Kirk R."/>
            <person name="Chen X."/>
            <person name="Wood M."/>
            <person name="Montefiori M."/>
            <person name="Brummell D.A."/>
            <person name="Schwinn K.E."/>
            <person name="Catanach A."/>
            <person name="Fullerton C."/>
            <person name="Li D."/>
            <person name="Meiyalaghan S."/>
            <person name="Nieuwenhuizen N."/>
            <person name="Read N."/>
            <person name="Prakash R."/>
            <person name="Hunter D."/>
            <person name="Zhang H."/>
            <person name="McKenzie M."/>
            <person name="Knabel M."/>
            <person name="Harris A."/>
            <person name="Allan A.C."/>
            <person name="Gleave A."/>
            <person name="Chen A."/>
            <person name="Janssen B.J."/>
            <person name="Plunkett B."/>
            <person name="Ampomah-Dwamena C."/>
            <person name="Voogd C."/>
            <person name="Leif D."/>
            <person name="Lafferty D."/>
            <person name="Souleyre E.J.F."/>
            <person name="Varkonyi-Gasic E."/>
            <person name="Gambi F."/>
            <person name="Hanley J."/>
            <person name="Yao J.L."/>
            <person name="Cheung J."/>
            <person name="David K.M."/>
            <person name="Warren B."/>
            <person name="Marsh K."/>
            <person name="Snowden K.C."/>
            <person name="Lin-Wang K."/>
            <person name="Brian L."/>
            <person name="Martinez-Sanchez M."/>
            <person name="Wang M."/>
            <person name="Ileperuma N."/>
            <person name="Macnee N."/>
            <person name="Campin R."/>
            <person name="McAtee P."/>
            <person name="Drummond R.S.M."/>
            <person name="Espley R.V."/>
            <person name="Ireland H.S."/>
            <person name="Wu R."/>
            <person name="Atkinson R.G."/>
            <person name="Karunairetnam S."/>
            <person name="Bulley S."/>
            <person name="Chunkath S."/>
            <person name="Hanley Z."/>
            <person name="Storey R."/>
            <person name="Thrimawithana A.H."/>
            <person name="Thomson S."/>
            <person name="David C."/>
            <person name="Testolin R."/>
            <person name="Huang H."/>
            <person name="Hellens R.P."/>
            <person name="Schaffer R.J."/>
        </authorList>
    </citation>
    <scope>NUCLEOTIDE SEQUENCE [LARGE SCALE GENOMIC DNA]</scope>
    <source>
        <strain evidence="6">cv. Red5</strain>
    </source>
</reference>
<evidence type="ECO:0000313" key="6">
    <source>
        <dbReference type="Proteomes" id="UP000241394"/>
    </source>
</evidence>
<evidence type="ECO:0000256" key="3">
    <source>
        <dbReference type="ARBA" id="ARBA00023315"/>
    </source>
</evidence>
<dbReference type="STRING" id="1590841.A0A2R6R4X4"/>
<sequence>MKINVKESTMISPARDTPKHSLRSSDLDLLVARIHIQTVYFYRPNGTKNFFDTKVLKRALSNVLVPFYPVAGRLRTDSDGRFEIYCNGEGVLFVEAESDAAVDDFGDFTPCPELRRLVPTVDYSGDDSSYPLIVLQVTFFKCGGVSLGVGFHHTQADGYSAIHFINSWSDMARGLTISIPPFIDRTPLVPRDPPSPVFNHIEYEPPPSMITPQQTQEYPSSPKPNSTSILKITLDQINTLKAKSNKGNHPKKYSTYATLAAHVWRCVCAARDLCHDQTSKLYMAIDGRLRLRPPLPPGYFGNVLFTATSIALARDIASQPLDCIVEKIHEAIMRMDDDYLRSALDYLVTFFKCGGVSLGVGFHHTQADGYSAIHFINSWSDMARGLTISIPPFIDRTPLVPRDPPSPVFNHIEYEPPPSMITPQQTQEYPSSPKPNSTSILKITLDQINTLKAKSNKGNHPKKYSTYATLAAHVWRCVCAARDLCHDQTSKLYMAIDGRLRLRPPLPPGYFGNVLFTATSIALARDIASQPLDCIVEKIHEAIMRMDDDYLRSALDYLVLQSDLTALIRGSHTFQSPNLNVTSWFRLPVYDADFGWGRPVHMGPTTIIYEGTGYVLPSPTRDGSLSLIIRLQNHHMEVFKKLFYDF</sequence>
<dbReference type="InParanoid" id="A0A2R6R4X4"/>
<dbReference type="InterPro" id="IPR023213">
    <property type="entry name" value="CAT-like_dom_sf"/>
</dbReference>
<dbReference type="PANTHER" id="PTHR31642:SF11">
    <property type="entry name" value="SHIKIMATE O-HYDROXYCINNAMOYLTRANSFERASE"/>
    <property type="match status" value="1"/>
</dbReference>
<reference evidence="5 6" key="1">
    <citation type="submission" date="2017-07" db="EMBL/GenBank/DDBJ databases">
        <title>An improved, manually edited Actinidia chinensis var. chinensis (kiwifruit) genome highlights the challenges associated with draft genomes and gene prediction in plants.</title>
        <authorList>
            <person name="Pilkington S."/>
            <person name="Crowhurst R."/>
            <person name="Hilario E."/>
            <person name="Nardozza S."/>
            <person name="Fraser L."/>
            <person name="Peng Y."/>
            <person name="Gunaseelan K."/>
            <person name="Simpson R."/>
            <person name="Tahir J."/>
            <person name="Deroles S."/>
            <person name="Templeton K."/>
            <person name="Luo Z."/>
            <person name="Davy M."/>
            <person name="Cheng C."/>
            <person name="Mcneilage M."/>
            <person name="Scaglione D."/>
            <person name="Liu Y."/>
            <person name="Zhang Q."/>
            <person name="Datson P."/>
            <person name="De Silva N."/>
            <person name="Gardiner S."/>
            <person name="Bassett H."/>
            <person name="Chagne D."/>
            <person name="Mccallum J."/>
            <person name="Dzierzon H."/>
            <person name="Deng C."/>
            <person name="Wang Y.-Y."/>
            <person name="Barron N."/>
            <person name="Manako K."/>
            <person name="Bowen J."/>
            <person name="Foster T."/>
            <person name="Erridge Z."/>
            <person name="Tiffin H."/>
            <person name="Waite C."/>
            <person name="Davies K."/>
            <person name="Grierson E."/>
            <person name="Laing W."/>
            <person name="Kirk R."/>
            <person name="Chen X."/>
            <person name="Wood M."/>
            <person name="Montefiori M."/>
            <person name="Brummell D."/>
            <person name="Schwinn K."/>
            <person name="Catanach A."/>
            <person name="Fullerton C."/>
            <person name="Li D."/>
            <person name="Meiyalaghan S."/>
            <person name="Nieuwenhuizen N."/>
            <person name="Read N."/>
            <person name="Prakash R."/>
            <person name="Hunter D."/>
            <person name="Zhang H."/>
            <person name="Mckenzie M."/>
            <person name="Knabel M."/>
            <person name="Harris A."/>
            <person name="Allan A."/>
            <person name="Chen A."/>
            <person name="Janssen B."/>
            <person name="Plunkett B."/>
            <person name="Dwamena C."/>
            <person name="Voogd C."/>
            <person name="Leif D."/>
            <person name="Lafferty D."/>
            <person name="Souleyre E."/>
            <person name="Varkonyi-Gasic E."/>
            <person name="Gambi F."/>
            <person name="Hanley J."/>
            <person name="Yao J.-L."/>
            <person name="Cheung J."/>
            <person name="David K."/>
            <person name="Warren B."/>
            <person name="Marsh K."/>
            <person name="Snowden K."/>
            <person name="Lin-Wang K."/>
            <person name="Brian L."/>
            <person name="Martinez-Sanchez M."/>
            <person name="Wang M."/>
            <person name="Ileperuma N."/>
            <person name="Macnee N."/>
            <person name="Campin R."/>
            <person name="Mcatee P."/>
            <person name="Drummond R."/>
            <person name="Espley R."/>
            <person name="Ireland H."/>
            <person name="Wu R."/>
            <person name="Atkinson R."/>
            <person name="Karunairetnam S."/>
            <person name="Bulley S."/>
            <person name="Chunkath S."/>
            <person name="Hanley Z."/>
            <person name="Storey R."/>
            <person name="Thrimawithana A."/>
            <person name="Thomson S."/>
            <person name="David C."/>
            <person name="Testolin R."/>
        </authorList>
    </citation>
    <scope>NUCLEOTIDE SEQUENCE [LARGE SCALE GENOMIC DNA]</scope>
    <source>
        <strain evidence="6">cv. Red5</strain>
        <tissue evidence="5">Young leaf</tissue>
    </source>
</reference>
<dbReference type="Gene3D" id="3.30.559.10">
    <property type="entry name" value="Chloramphenicol acetyltransferase-like domain"/>
    <property type="match status" value="3"/>
</dbReference>
<dbReference type="Pfam" id="PF02458">
    <property type="entry name" value="Transferase"/>
    <property type="match status" value="2"/>
</dbReference>
<comment type="caution">
    <text evidence="5">The sequence shown here is derived from an EMBL/GenBank/DDBJ whole genome shotgun (WGS) entry which is preliminary data.</text>
</comment>
<gene>
    <name evidence="5" type="ORF">CEY00_Acc10082</name>
</gene>
<dbReference type="InterPro" id="IPR050317">
    <property type="entry name" value="Plant_Fungal_Acyltransferase"/>
</dbReference>
<dbReference type="AlphaFoldDB" id="A0A2R6R4X4"/>
<dbReference type="Proteomes" id="UP000241394">
    <property type="component" value="Chromosome LG9"/>
</dbReference>
<dbReference type="FunFam" id="3.30.559.10:FF:000015">
    <property type="entry name" value="Spermidine hydroxycinnamoyl transferase"/>
    <property type="match status" value="1"/>
</dbReference>